<dbReference type="PIRSF" id="PIRSF006488">
    <property type="entry name" value="Exonuc_VII_S"/>
    <property type="match status" value="1"/>
</dbReference>
<keyword evidence="3 6" id="KW-0540">Nuclease</keyword>
<dbReference type="RefSeq" id="WP_268058282.1">
    <property type="nucleotide sequence ID" value="NZ_JAPOHA010000007.1"/>
</dbReference>
<protein>
    <recommendedName>
        <fullName evidence="6">Exodeoxyribonuclease 7 small subunit</fullName>
        <ecNumber evidence="6">3.1.11.6</ecNumber>
    </recommendedName>
    <alternativeName>
        <fullName evidence="6">Exodeoxyribonuclease VII small subunit</fullName>
        <shortName evidence="6">Exonuclease VII small subunit</shortName>
    </alternativeName>
</protein>
<name>A0ABT4BTK0_9FIRM</name>
<evidence type="ECO:0000256" key="1">
    <source>
        <dbReference type="ARBA" id="ARBA00009998"/>
    </source>
</evidence>
<dbReference type="Pfam" id="PF02609">
    <property type="entry name" value="Exonuc_VII_S"/>
    <property type="match status" value="1"/>
</dbReference>
<dbReference type="EMBL" id="JAPOHA010000007">
    <property type="protein sequence ID" value="MCY1714232.1"/>
    <property type="molecule type" value="Genomic_DNA"/>
</dbReference>
<dbReference type="GO" id="GO:0008855">
    <property type="term" value="F:exodeoxyribonuclease VII activity"/>
    <property type="evidence" value="ECO:0007669"/>
    <property type="project" value="UniProtKB-EC"/>
</dbReference>
<dbReference type="SUPFAM" id="SSF116842">
    <property type="entry name" value="XseB-like"/>
    <property type="match status" value="1"/>
</dbReference>
<organism evidence="7 8">
    <name type="scientific">Caproiciproducens galactitolivorans</name>
    <dbReference type="NCBI Taxonomy" id="642589"/>
    <lineage>
        <taxon>Bacteria</taxon>
        <taxon>Bacillati</taxon>
        <taxon>Bacillota</taxon>
        <taxon>Clostridia</taxon>
        <taxon>Eubacteriales</taxon>
        <taxon>Acutalibacteraceae</taxon>
        <taxon>Caproiciproducens</taxon>
    </lineage>
</organism>
<reference evidence="7 8" key="1">
    <citation type="submission" date="2022-11" db="EMBL/GenBank/DDBJ databases">
        <authorList>
            <person name="Caiyu Z."/>
        </authorList>
    </citation>
    <scope>NUCLEOTIDE SEQUENCE [LARGE SCALE GENOMIC DNA]</scope>
    <source>
        <strain evidence="7 8">YR-4</strain>
    </source>
</reference>
<evidence type="ECO:0000256" key="5">
    <source>
        <dbReference type="ARBA" id="ARBA00022839"/>
    </source>
</evidence>
<comment type="similarity">
    <text evidence="1 6">Belongs to the XseB family.</text>
</comment>
<keyword evidence="5 6" id="KW-0269">Exonuclease</keyword>
<evidence type="ECO:0000313" key="8">
    <source>
        <dbReference type="Proteomes" id="UP001082703"/>
    </source>
</evidence>
<dbReference type="Gene3D" id="1.10.287.1040">
    <property type="entry name" value="Exonuclease VII, small subunit"/>
    <property type="match status" value="1"/>
</dbReference>
<evidence type="ECO:0000256" key="2">
    <source>
        <dbReference type="ARBA" id="ARBA00022490"/>
    </source>
</evidence>
<dbReference type="InterPro" id="IPR037004">
    <property type="entry name" value="Exonuc_VII_ssu_sf"/>
</dbReference>
<dbReference type="NCBIfam" id="NF002140">
    <property type="entry name" value="PRK00977.1-4"/>
    <property type="match status" value="1"/>
</dbReference>
<evidence type="ECO:0000256" key="3">
    <source>
        <dbReference type="ARBA" id="ARBA00022722"/>
    </source>
</evidence>
<dbReference type="Proteomes" id="UP001082703">
    <property type="component" value="Unassembled WGS sequence"/>
</dbReference>
<comment type="function">
    <text evidence="6">Bidirectionally degrades single-stranded DNA into large acid-insoluble oligonucleotides, which are then degraded further into small acid-soluble oligonucleotides.</text>
</comment>
<gene>
    <name evidence="6 7" type="primary">xseB</name>
    <name evidence="7" type="ORF">OUY18_08195</name>
</gene>
<evidence type="ECO:0000313" key="7">
    <source>
        <dbReference type="EMBL" id="MCY1714232.1"/>
    </source>
</evidence>
<dbReference type="HAMAP" id="MF_00337">
    <property type="entry name" value="Exonuc_7_S"/>
    <property type="match status" value="1"/>
</dbReference>
<evidence type="ECO:0000256" key="4">
    <source>
        <dbReference type="ARBA" id="ARBA00022801"/>
    </source>
</evidence>
<accession>A0ABT4BTK0</accession>
<comment type="catalytic activity">
    <reaction evidence="6">
        <text>Exonucleolytic cleavage in either 5'- to 3'- or 3'- to 5'-direction to yield nucleoside 5'-phosphates.</text>
        <dbReference type="EC" id="3.1.11.6"/>
    </reaction>
</comment>
<dbReference type="EC" id="3.1.11.6" evidence="6"/>
<keyword evidence="2 6" id="KW-0963">Cytoplasm</keyword>
<dbReference type="PANTHER" id="PTHR34137">
    <property type="entry name" value="EXODEOXYRIBONUCLEASE 7 SMALL SUBUNIT"/>
    <property type="match status" value="1"/>
</dbReference>
<dbReference type="InterPro" id="IPR003761">
    <property type="entry name" value="Exonuc_VII_S"/>
</dbReference>
<keyword evidence="8" id="KW-1185">Reference proteome</keyword>
<dbReference type="NCBIfam" id="TIGR01280">
    <property type="entry name" value="xseB"/>
    <property type="match status" value="1"/>
</dbReference>
<proteinExistence type="inferred from homology"/>
<dbReference type="PANTHER" id="PTHR34137:SF1">
    <property type="entry name" value="EXODEOXYRIBONUCLEASE 7 SMALL SUBUNIT"/>
    <property type="match status" value="1"/>
</dbReference>
<sequence length="71" mass="7866">MNKKMTFEEAMTKLNEIVGRMESGNESLETSLSLFEEGSALAAFCYGKLQNAEQKIKQITEMKEAGGEKDA</sequence>
<keyword evidence="4 6" id="KW-0378">Hydrolase</keyword>
<comment type="caution">
    <text evidence="7">The sequence shown here is derived from an EMBL/GenBank/DDBJ whole genome shotgun (WGS) entry which is preliminary data.</text>
</comment>
<comment type="subunit">
    <text evidence="6">Heterooligomer composed of large and small subunits.</text>
</comment>
<comment type="subcellular location">
    <subcellularLocation>
        <location evidence="6">Cytoplasm</location>
    </subcellularLocation>
</comment>
<evidence type="ECO:0000256" key="6">
    <source>
        <dbReference type="HAMAP-Rule" id="MF_00337"/>
    </source>
</evidence>